<name>A0A7S2V3J0_9STRA</name>
<sequence length="169" mass="19505">MRLFDFRFFFVATCLFLVFNCMCPAIFAQDPSGTVSDFSTTGQEQQDEETVSKENGSECEKACWEILDEEEILEVAGEKCEKLPRIFGGALVKNLCVRMFQEVVESACEHECDENIPFTKNNCMKAMREKENRRIFLDDGEMACRLGRRSAIQWASQIYKEEYVAKDEL</sequence>
<evidence type="ECO:0008006" key="3">
    <source>
        <dbReference type="Google" id="ProtNLM"/>
    </source>
</evidence>
<gene>
    <name evidence="2" type="ORF">FJAP1339_LOCUS7338</name>
</gene>
<evidence type="ECO:0000256" key="1">
    <source>
        <dbReference type="SAM" id="SignalP"/>
    </source>
</evidence>
<feature type="signal peptide" evidence="1">
    <location>
        <begin position="1"/>
        <end position="28"/>
    </location>
</feature>
<feature type="chain" id="PRO_5031521804" description="CPG4 domain-containing protein" evidence="1">
    <location>
        <begin position="29"/>
        <end position="169"/>
    </location>
</feature>
<dbReference type="EMBL" id="HBHR01014760">
    <property type="protein sequence ID" value="CAD9866065.1"/>
    <property type="molecule type" value="Transcribed_RNA"/>
</dbReference>
<reference evidence="2" key="1">
    <citation type="submission" date="2021-01" db="EMBL/GenBank/DDBJ databases">
        <authorList>
            <person name="Corre E."/>
            <person name="Pelletier E."/>
            <person name="Niang G."/>
            <person name="Scheremetjew M."/>
            <person name="Finn R."/>
            <person name="Kale V."/>
            <person name="Holt S."/>
            <person name="Cochrane G."/>
            <person name="Meng A."/>
            <person name="Brown T."/>
            <person name="Cohen L."/>
        </authorList>
    </citation>
    <scope>NUCLEOTIDE SEQUENCE</scope>
    <source>
        <strain evidence="2">CCMP1661</strain>
    </source>
</reference>
<organism evidence="2">
    <name type="scientific">Fibrocapsa japonica</name>
    <dbReference type="NCBI Taxonomy" id="94617"/>
    <lineage>
        <taxon>Eukaryota</taxon>
        <taxon>Sar</taxon>
        <taxon>Stramenopiles</taxon>
        <taxon>Ochrophyta</taxon>
        <taxon>Raphidophyceae</taxon>
        <taxon>Chattonellales</taxon>
        <taxon>Chattonellaceae</taxon>
        <taxon>Fibrocapsa</taxon>
    </lineage>
</organism>
<protein>
    <recommendedName>
        <fullName evidence="3">CPG4 domain-containing protein</fullName>
    </recommendedName>
</protein>
<evidence type="ECO:0000313" key="2">
    <source>
        <dbReference type="EMBL" id="CAD9866065.1"/>
    </source>
</evidence>
<accession>A0A7S2V3J0</accession>
<proteinExistence type="predicted"/>
<dbReference type="AlphaFoldDB" id="A0A7S2V3J0"/>
<keyword evidence="1" id="KW-0732">Signal</keyword>